<gene>
    <name evidence="1" type="ORF">EAI_16700</name>
</gene>
<dbReference type="InParanoid" id="E2BZT6"/>
<keyword evidence="2" id="KW-1185">Reference proteome</keyword>
<name>E2BZT6_HARSA</name>
<evidence type="ECO:0000313" key="2">
    <source>
        <dbReference type="Proteomes" id="UP000008237"/>
    </source>
</evidence>
<dbReference type="EMBL" id="GL451683">
    <property type="protein sequence ID" value="EFN78790.1"/>
    <property type="molecule type" value="Genomic_DNA"/>
</dbReference>
<organism evidence="2">
    <name type="scientific">Harpegnathos saltator</name>
    <name type="common">Jerdon's jumping ant</name>
    <dbReference type="NCBI Taxonomy" id="610380"/>
    <lineage>
        <taxon>Eukaryota</taxon>
        <taxon>Metazoa</taxon>
        <taxon>Ecdysozoa</taxon>
        <taxon>Arthropoda</taxon>
        <taxon>Hexapoda</taxon>
        <taxon>Insecta</taxon>
        <taxon>Pterygota</taxon>
        <taxon>Neoptera</taxon>
        <taxon>Endopterygota</taxon>
        <taxon>Hymenoptera</taxon>
        <taxon>Apocrita</taxon>
        <taxon>Aculeata</taxon>
        <taxon>Formicoidea</taxon>
        <taxon>Formicidae</taxon>
        <taxon>Ponerinae</taxon>
        <taxon>Ponerini</taxon>
        <taxon>Harpegnathos</taxon>
    </lineage>
</organism>
<keyword evidence="1" id="KW-0489">Methyltransferase</keyword>
<dbReference type="InterPro" id="IPR052709">
    <property type="entry name" value="Transposase-MT_Hybrid"/>
</dbReference>
<feature type="non-terminal residue" evidence="1">
    <location>
        <position position="161"/>
    </location>
</feature>
<dbReference type="PANTHER" id="PTHR46060:SF1">
    <property type="entry name" value="MARINER MOS1 TRANSPOSASE-LIKE PROTEIN"/>
    <property type="match status" value="1"/>
</dbReference>
<proteinExistence type="predicted"/>
<dbReference type="Proteomes" id="UP000008237">
    <property type="component" value="Unassembled WGS sequence"/>
</dbReference>
<dbReference type="PANTHER" id="PTHR46060">
    <property type="entry name" value="MARINER MOS1 TRANSPOSASE-LIKE PROTEIN"/>
    <property type="match status" value="1"/>
</dbReference>
<accession>E2BZT6</accession>
<dbReference type="OMA" id="NMEKIGH"/>
<dbReference type="Pfam" id="PF13412">
    <property type="entry name" value="HTH_24"/>
    <property type="match status" value="1"/>
</dbReference>
<dbReference type="GO" id="GO:0008168">
    <property type="term" value="F:methyltransferase activity"/>
    <property type="evidence" value="ECO:0007669"/>
    <property type="project" value="UniProtKB-KW"/>
</dbReference>
<protein>
    <submittedName>
        <fullName evidence="1">Histone-lysine N-methyltransferase SETMAR</fullName>
    </submittedName>
</protein>
<keyword evidence="1" id="KW-0808">Transferase</keyword>
<dbReference type="OrthoDB" id="10033972at2759"/>
<dbReference type="AlphaFoldDB" id="E2BZT6"/>
<evidence type="ECO:0000313" key="1">
    <source>
        <dbReference type="EMBL" id="EFN78790.1"/>
    </source>
</evidence>
<feature type="non-terminal residue" evidence="1">
    <location>
        <position position="1"/>
    </location>
</feature>
<reference evidence="1 2" key="1">
    <citation type="journal article" date="2010" name="Science">
        <title>Genomic comparison of the ants Camponotus floridanus and Harpegnathos saltator.</title>
        <authorList>
            <person name="Bonasio R."/>
            <person name="Zhang G."/>
            <person name="Ye C."/>
            <person name="Mutti N.S."/>
            <person name="Fang X."/>
            <person name="Qin N."/>
            <person name="Donahue G."/>
            <person name="Yang P."/>
            <person name="Li Q."/>
            <person name="Li C."/>
            <person name="Zhang P."/>
            <person name="Huang Z."/>
            <person name="Berger S.L."/>
            <person name="Reinberg D."/>
            <person name="Wang J."/>
            <person name="Liebig J."/>
        </authorList>
    </citation>
    <scope>NUCLEOTIDE SEQUENCE [LARGE SCALE GENOMIC DNA]</scope>
    <source>
        <strain evidence="1 2">R22 G/1</strain>
    </source>
</reference>
<sequence length="161" mass="19208">VNMEKIGHHYVIQYFHLKSLSPTNIKVELDYTLGESAPSFTTVKYWVAEFKRGRTSCQDEHRSGRPNEVTTSEMVKKIYKMDDRRLKMRELADMVGISKSAVHRILAENLDRRKLCARWVPQLEQKQRREDVSIECLAKFRSNKVEFLRRFITMDETWVYY</sequence>
<dbReference type="GO" id="GO:0032259">
    <property type="term" value="P:methylation"/>
    <property type="evidence" value="ECO:0007669"/>
    <property type="project" value="UniProtKB-KW"/>
</dbReference>